<reference evidence="2" key="1">
    <citation type="submission" date="2020-05" db="EMBL/GenBank/DDBJ databases">
        <title>Frigoriglobus tundricola gen. nov., sp. nov., a psychrotolerant cellulolytic planctomycete of the family Gemmataceae with two divergent copies of 16S rRNA gene.</title>
        <authorList>
            <person name="Kulichevskaya I.S."/>
            <person name="Ivanova A.A."/>
            <person name="Naumoff D.G."/>
            <person name="Beletsky A.V."/>
            <person name="Rijpstra W.I.C."/>
            <person name="Sinninghe Damste J.S."/>
            <person name="Mardanov A.V."/>
            <person name="Ravin N.V."/>
            <person name="Dedysh S.N."/>
        </authorList>
    </citation>
    <scope>NUCLEOTIDE SEQUENCE [LARGE SCALE GENOMIC DNA]</scope>
    <source>
        <strain evidence="2">PL17</strain>
    </source>
</reference>
<gene>
    <name evidence="1" type="ORF">FTUN_7871</name>
</gene>
<dbReference type="EMBL" id="CP053452">
    <property type="protein sequence ID" value="QJX00247.1"/>
    <property type="molecule type" value="Genomic_DNA"/>
</dbReference>
<sequence length="187" mass="20330">MTAKTRARSHADGLTLDQQSAVDLLAGGKTDTETAAALNLNRVTVTRWRLYSLEFRAALAVRRADVWGAAADRLRALIPKAIDALADALADTTNADQRVTVALAVLKLAGPPAIPPDTPTDPNEIVREIVEREREMMRDRNDDSLDAVLGKPPYGEHVNAVRKRLALLSAVPKDEPQPVLESEGEPR</sequence>
<evidence type="ECO:0000313" key="1">
    <source>
        <dbReference type="EMBL" id="QJX00247.1"/>
    </source>
</evidence>
<accession>A0A6M5Z3B8</accession>
<dbReference type="Proteomes" id="UP000503447">
    <property type="component" value="Chromosome"/>
</dbReference>
<dbReference type="AlphaFoldDB" id="A0A6M5Z3B8"/>
<dbReference type="RefSeq" id="WP_171475040.1">
    <property type="nucleotide sequence ID" value="NZ_CP053452.2"/>
</dbReference>
<evidence type="ECO:0000313" key="2">
    <source>
        <dbReference type="Proteomes" id="UP000503447"/>
    </source>
</evidence>
<keyword evidence="2" id="KW-1185">Reference proteome</keyword>
<name>A0A6M5Z3B8_9BACT</name>
<proteinExistence type="predicted"/>
<organism evidence="1 2">
    <name type="scientific">Frigoriglobus tundricola</name>
    <dbReference type="NCBI Taxonomy" id="2774151"/>
    <lineage>
        <taxon>Bacteria</taxon>
        <taxon>Pseudomonadati</taxon>
        <taxon>Planctomycetota</taxon>
        <taxon>Planctomycetia</taxon>
        <taxon>Gemmatales</taxon>
        <taxon>Gemmataceae</taxon>
        <taxon>Frigoriglobus</taxon>
    </lineage>
</organism>
<protein>
    <submittedName>
        <fullName evidence="1">Uncharacterized protein</fullName>
    </submittedName>
</protein>
<dbReference type="KEGG" id="ftj:FTUN_7871"/>